<organism evidence="2">
    <name type="scientific">Variovorax paradoxus</name>
    <dbReference type="NCBI Taxonomy" id="34073"/>
    <lineage>
        <taxon>Bacteria</taxon>
        <taxon>Pseudomonadati</taxon>
        <taxon>Pseudomonadota</taxon>
        <taxon>Betaproteobacteria</taxon>
        <taxon>Burkholderiales</taxon>
        <taxon>Comamonadaceae</taxon>
        <taxon>Variovorax</taxon>
    </lineage>
</organism>
<evidence type="ECO:0000256" key="1">
    <source>
        <dbReference type="SAM" id="MobiDB-lite"/>
    </source>
</evidence>
<accession>A0A679IYX2</accession>
<dbReference type="RefSeq" id="WP_339091178.1">
    <property type="nucleotide sequence ID" value="NZ_LR743507.1"/>
</dbReference>
<gene>
    <name evidence="2" type="ORF">VVAX_03599</name>
</gene>
<reference evidence="2" key="1">
    <citation type="submission" date="2019-12" db="EMBL/GenBank/DDBJ databases">
        <authorList>
            <person name="Cremers G."/>
        </authorList>
    </citation>
    <scope>NUCLEOTIDE SEQUENCE</scope>
    <source>
        <strain evidence="2">Vvax</strain>
    </source>
</reference>
<proteinExistence type="predicted"/>
<protein>
    <submittedName>
        <fullName evidence="2">Uncharacterized protein</fullName>
    </submittedName>
</protein>
<sequence>MNITDQTVTAEWRPISTAPRDGQTDVILRFQSSQVSRARFIPGMDLPWRLIESIPLGIACSRSLPDGPGGPSHWQPMPTAEFSALAYLDALRACVLSECAPADDAWPAYIAQVIETYIQQNRTDEDRQTGIRKIIERRIHHMKKPEPAPASGAVAEALRAFVDIKPLGYGAPGTRDIDIAQWNEAYRAAKVCLGALASPGAAIVAREQEKCLDCGDAVPKHTCYCQAGCVHATGFAGREDAPAVSAETPSAKQQKLLTLADRIDHEELWRWPGMDHHKMTPEQRDRMNAGVALRRYARLWAPGHWVVFPPIGPVSFSATTLDKAVEMARRSTLPAAPELDDTPLETGEGDAR</sequence>
<name>A0A679IYX2_VARPD</name>
<dbReference type="AlphaFoldDB" id="A0A679IYX2"/>
<evidence type="ECO:0000313" key="2">
    <source>
        <dbReference type="EMBL" id="CAA2106137.1"/>
    </source>
</evidence>
<feature type="region of interest" description="Disordered" evidence="1">
    <location>
        <begin position="330"/>
        <end position="352"/>
    </location>
</feature>
<dbReference type="EMBL" id="LR743507">
    <property type="protein sequence ID" value="CAA2106137.1"/>
    <property type="molecule type" value="Genomic_DNA"/>
</dbReference>